<evidence type="ECO:0000256" key="2">
    <source>
        <dbReference type="ARBA" id="ARBA00008072"/>
    </source>
</evidence>
<evidence type="ECO:0000313" key="7">
    <source>
        <dbReference type="EMBL" id="RAU21945.1"/>
    </source>
</evidence>
<comment type="similarity">
    <text evidence="2">Belongs to the zinc-containing alcohol dehydrogenase family.</text>
</comment>
<dbReference type="Gene3D" id="3.30.360.10">
    <property type="entry name" value="Dihydrodipicolinate Reductase, domain 2"/>
    <property type="match status" value="1"/>
</dbReference>
<evidence type="ECO:0000256" key="5">
    <source>
        <dbReference type="ARBA" id="ARBA00023002"/>
    </source>
</evidence>
<dbReference type="InterPro" id="IPR055170">
    <property type="entry name" value="GFO_IDH_MocA-like_dom"/>
</dbReference>
<dbReference type="Gene3D" id="3.90.180.10">
    <property type="entry name" value="Medium-chain alcohol dehydrogenases, catalytic domain"/>
    <property type="match status" value="1"/>
</dbReference>
<dbReference type="Pfam" id="PF22725">
    <property type="entry name" value="GFO_IDH_MocA_C3"/>
    <property type="match status" value="1"/>
</dbReference>
<dbReference type="GO" id="GO:0000166">
    <property type="term" value="F:nucleotide binding"/>
    <property type="evidence" value="ECO:0007669"/>
    <property type="project" value="InterPro"/>
</dbReference>
<dbReference type="GO" id="GO:0046872">
    <property type="term" value="F:metal ion binding"/>
    <property type="evidence" value="ECO:0007669"/>
    <property type="project" value="UniProtKB-KW"/>
</dbReference>
<dbReference type="InterPro" id="IPR000683">
    <property type="entry name" value="Gfo/Idh/MocA-like_OxRdtase_N"/>
</dbReference>
<dbReference type="AlphaFoldDB" id="A0A364NYG2"/>
<keyword evidence="5" id="KW-0560">Oxidoreductase</keyword>
<dbReference type="CDD" id="cd08255">
    <property type="entry name" value="2-desacetyl-2-hydroxyethyl_bacteriochlorophyllide_like"/>
    <property type="match status" value="1"/>
</dbReference>
<evidence type="ECO:0000259" key="6">
    <source>
        <dbReference type="SMART" id="SM00829"/>
    </source>
</evidence>
<dbReference type="Gene3D" id="3.40.50.720">
    <property type="entry name" value="NAD(P)-binding Rossmann-like Domain"/>
    <property type="match status" value="2"/>
</dbReference>
<protein>
    <submittedName>
        <fullName evidence="7">Oxidoreductase</fullName>
    </submittedName>
</protein>
<evidence type="ECO:0000256" key="1">
    <source>
        <dbReference type="ARBA" id="ARBA00001947"/>
    </source>
</evidence>
<dbReference type="InterPro" id="IPR036291">
    <property type="entry name" value="NAD(P)-bd_dom_sf"/>
</dbReference>
<sequence>MPLYRRAMKQPQHVKRVLEMVRDQGLAATINRVKGQLDAGTPTGYSAAGTVIAVGERVDGFAVGDRVACAGAGIANHAEIIAVPVNLATRIPHGLESDEACTVTLGAIALQGIRRANPTLGESVVVLGLGVLGLLSVQMLKANGVRVIGIDPDPKRRSIALATGATAALDPVDDAVGTVARLTDGFGADAVIICAASSSDAIVAQAAQCCRRKGRVVLVGDVGLSLDRADFYAKEVDFLISCSYGPGRYDPVFERGGADYPLAYVRWTETRNMEAYLALLAEGSVTLAPLSPEVFPIGQAPAAYARLKDAADRPLLALLSYPEPDGRPSRRIALAAKPGLSGSIGVGILGAGSFLQAVHIPNMLAMPERFHLRGVMSRTGATAKAVATRAGAAYATSEVDEVLNDDAIGLVMIGTRHDLHGDLTLRALRAGKAVLVEKPLCLTDAELAAIEDFYAAHPDGPMLLTGFNRRFSPAIRRIAELLRGRSTPLMASYRMNAGFLPADHWTQGPEGGGRNLGEACHVYDLFCALTGSLPVDIQARSMRAPSKQWRADDNFSASLAFADGSVCTLLYTALGTKEHPKERLEVFADGMVLALDDYRSLTVAGRRTKGWQGGQDKGHKALMVALGDGLRTGIWPIALDQQIAIARAALRIQRLISA</sequence>
<keyword evidence="4" id="KW-0862">Zinc</keyword>
<comment type="caution">
    <text evidence="7">The sequence shown here is derived from an EMBL/GenBank/DDBJ whole genome shotgun (WGS) entry which is preliminary data.</text>
</comment>
<dbReference type="PANTHER" id="PTHR43350:SF19">
    <property type="entry name" value="D-GULOSIDE 3-DEHYDROGENASE"/>
    <property type="match status" value="1"/>
</dbReference>
<gene>
    <name evidence="7" type="ORF">CU669_11225</name>
</gene>
<dbReference type="SMART" id="SM00829">
    <property type="entry name" value="PKS_ER"/>
    <property type="match status" value="1"/>
</dbReference>
<dbReference type="InterPro" id="IPR011032">
    <property type="entry name" value="GroES-like_sf"/>
</dbReference>
<dbReference type="EMBL" id="PGTO01000007">
    <property type="protein sequence ID" value="RAU21945.1"/>
    <property type="molecule type" value="Genomic_DNA"/>
</dbReference>
<evidence type="ECO:0000256" key="3">
    <source>
        <dbReference type="ARBA" id="ARBA00022723"/>
    </source>
</evidence>
<reference evidence="7 8" key="1">
    <citation type="submission" date="2017-11" db="EMBL/GenBank/DDBJ databases">
        <title>Draft genome sequence of magnetotactic bacterium Magnetospirillum kuznetsovii LBB-42.</title>
        <authorList>
            <person name="Grouzdev D.S."/>
            <person name="Rysina M.S."/>
            <person name="Baslerov R.V."/>
            <person name="Koziaeva V."/>
        </authorList>
    </citation>
    <scope>NUCLEOTIDE SEQUENCE [LARGE SCALE GENOMIC DNA]</scope>
    <source>
        <strain evidence="7 8">LBB-42</strain>
    </source>
</reference>
<dbReference type="OrthoDB" id="9792935at2"/>
<evidence type="ECO:0000313" key="8">
    <source>
        <dbReference type="Proteomes" id="UP000251075"/>
    </source>
</evidence>
<dbReference type="PANTHER" id="PTHR43350">
    <property type="entry name" value="NAD-DEPENDENT ALCOHOL DEHYDROGENASE"/>
    <property type="match status" value="1"/>
</dbReference>
<dbReference type="InterPro" id="IPR013149">
    <property type="entry name" value="ADH-like_C"/>
</dbReference>
<dbReference type="SUPFAM" id="SSF50129">
    <property type="entry name" value="GroES-like"/>
    <property type="match status" value="1"/>
</dbReference>
<dbReference type="InterPro" id="IPR020843">
    <property type="entry name" value="ER"/>
</dbReference>
<evidence type="ECO:0000256" key="4">
    <source>
        <dbReference type="ARBA" id="ARBA00022833"/>
    </source>
</evidence>
<proteinExistence type="inferred from homology"/>
<dbReference type="SUPFAM" id="SSF51735">
    <property type="entry name" value="NAD(P)-binding Rossmann-fold domains"/>
    <property type="match status" value="2"/>
</dbReference>
<accession>A0A364NYG2</accession>
<name>A0A364NYG2_9PROT</name>
<comment type="cofactor">
    <cofactor evidence="1">
        <name>Zn(2+)</name>
        <dbReference type="ChEBI" id="CHEBI:29105"/>
    </cofactor>
</comment>
<feature type="domain" description="Enoyl reductase (ER)" evidence="6">
    <location>
        <begin position="6"/>
        <end position="318"/>
    </location>
</feature>
<organism evidence="7 8">
    <name type="scientific">Paramagnetospirillum kuznetsovii</name>
    <dbReference type="NCBI Taxonomy" id="2053833"/>
    <lineage>
        <taxon>Bacteria</taxon>
        <taxon>Pseudomonadati</taxon>
        <taxon>Pseudomonadota</taxon>
        <taxon>Alphaproteobacteria</taxon>
        <taxon>Rhodospirillales</taxon>
        <taxon>Magnetospirillaceae</taxon>
        <taxon>Paramagnetospirillum</taxon>
    </lineage>
</organism>
<dbReference type="GO" id="GO:0016491">
    <property type="term" value="F:oxidoreductase activity"/>
    <property type="evidence" value="ECO:0007669"/>
    <property type="project" value="UniProtKB-KW"/>
</dbReference>
<dbReference type="Pfam" id="PF01408">
    <property type="entry name" value="GFO_IDH_MocA"/>
    <property type="match status" value="1"/>
</dbReference>
<dbReference type="Proteomes" id="UP000251075">
    <property type="component" value="Unassembled WGS sequence"/>
</dbReference>
<keyword evidence="3" id="KW-0479">Metal-binding</keyword>
<dbReference type="SUPFAM" id="SSF55347">
    <property type="entry name" value="Glyceraldehyde-3-phosphate dehydrogenase-like, C-terminal domain"/>
    <property type="match status" value="1"/>
</dbReference>
<keyword evidence="8" id="KW-1185">Reference proteome</keyword>
<dbReference type="Pfam" id="PF00107">
    <property type="entry name" value="ADH_zinc_N"/>
    <property type="match status" value="1"/>
</dbReference>